<dbReference type="Gene3D" id="3.30.160.60">
    <property type="entry name" value="Classic Zinc Finger"/>
    <property type="match status" value="2"/>
</dbReference>
<dbReference type="GO" id="GO:0005634">
    <property type="term" value="C:nucleus"/>
    <property type="evidence" value="ECO:0007669"/>
    <property type="project" value="UniProtKB-SubCell"/>
</dbReference>
<evidence type="ECO:0000256" key="3">
    <source>
        <dbReference type="ARBA" id="ARBA00022737"/>
    </source>
</evidence>
<evidence type="ECO:0000256" key="5">
    <source>
        <dbReference type="ARBA" id="ARBA00022833"/>
    </source>
</evidence>
<keyword evidence="2" id="KW-0479">Metal-binding</keyword>
<dbReference type="SUPFAM" id="SSF57667">
    <property type="entry name" value="beta-beta-alpha zinc fingers"/>
    <property type="match status" value="1"/>
</dbReference>
<dbReference type="OrthoDB" id="4188803at2759"/>
<feature type="region of interest" description="Disordered" evidence="8">
    <location>
        <begin position="211"/>
        <end position="236"/>
    </location>
</feature>
<organism evidence="10 11">
    <name type="scientific">Helicocarpus griseus UAMH5409</name>
    <dbReference type="NCBI Taxonomy" id="1447875"/>
    <lineage>
        <taxon>Eukaryota</taxon>
        <taxon>Fungi</taxon>
        <taxon>Dikarya</taxon>
        <taxon>Ascomycota</taxon>
        <taxon>Pezizomycotina</taxon>
        <taxon>Eurotiomycetes</taxon>
        <taxon>Eurotiomycetidae</taxon>
        <taxon>Onygenales</taxon>
        <taxon>Ajellomycetaceae</taxon>
        <taxon>Helicocarpus</taxon>
    </lineage>
</organism>
<dbReference type="AlphaFoldDB" id="A0A2B7XH27"/>
<sequence>MGRRNRVQKHIDDDDSERIHVCSICNRAFKRTEHRQRHERAHTKVKPYNCRFCERSYGRKDLVVRHEKTLHEEDWNNAKKRIEKQFAESKEHLRPRKRRRVSTISSDVKRETSIAPSQIYQYQGSDELSVYPAITTTPLPISPEESDFDCSLFVFSRHRSFPYLPTPRTRESIEYPDELFVPDTSIPGVPQTPNQCYAEGLHQLNYETPEKAAETHKEPHALPVDPNLLESTCTRT</sequence>
<proteinExistence type="predicted"/>
<evidence type="ECO:0000256" key="6">
    <source>
        <dbReference type="ARBA" id="ARBA00023242"/>
    </source>
</evidence>
<evidence type="ECO:0000256" key="1">
    <source>
        <dbReference type="ARBA" id="ARBA00004123"/>
    </source>
</evidence>
<keyword evidence="4 7" id="KW-0863">Zinc-finger</keyword>
<dbReference type="STRING" id="1447875.A0A2B7XH27"/>
<feature type="region of interest" description="Disordered" evidence="8">
    <location>
        <begin position="86"/>
        <end position="108"/>
    </location>
</feature>
<dbReference type="SMART" id="SM00355">
    <property type="entry name" value="ZnF_C2H2"/>
    <property type="match status" value="2"/>
</dbReference>
<keyword evidence="11" id="KW-1185">Reference proteome</keyword>
<evidence type="ECO:0000259" key="9">
    <source>
        <dbReference type="PROSITE" id="PS50157"/>
    </source>
</evidence>
<evidence type="ECO:0000256" key="8">
    <source>
        <dbReference type="SAM" id="MobiDB-lite"/>
    </source>
</evidence>
<dbReference type="GO" id="GO:0000785">
    <property type="term" value="C:chromatin"/>
    <property type="evidence" value="ECO:0007669"/>
    <property type="project" value="TreeGrafter"/>
</dbReference>
<keyword evidence="5" id="KW-0862">Zinc</keyword>
<feature type="domain" description="C2H2-type" evidence="9">
    <location>
        <begin position="20"/>
        <end position="47"/>
    </location>
</feature>
<keyword evidence="3" id="KW-0677">Repeat</keyword>
<evidence type="ECO:0000256" key="7">
    <source>
        <dbReference type="PROSITE-ProRule" id="PRU00042"/>
    </source>
</evidence>
<dbReference type="GO" id="GO:0000981">
    <property type="term" value="F:DNA-binding transcription factor activity, RNA polymerase II-specific"/>
    <property type="evidence" value="ECO:0007669"/>
    <property type="project" value="InterPro"/>
</dbReference>
<gene>
    <name evidence="10" type="ORF">AJ79_06081</name>
</gene>
<dbReference type="GO" id="GO:0008270">
    <property type="term" value="F:zinc ion binding"/>
    <property type="evidence" value="ECO:0007669"/>
    <property type="project" value="UniProtKB-KW"/>
</dbReference>
<dbReference type="InterPro" id="IPR051059">
    <property type="entry name" value="VerF-like"/>
</dbReference>
<evidence type="ECO:0000256" key="4">
    <source>
        <dbReference type="ARBA" id="ARBA00022771"/>
    </source>
</evidence>
<protein>
    <recommendedName>
        <fullName evidence="9">C2H2-type domain-containing protein</fullName>
    </recommendedName>
</protein>
<dbReference type="Proteomes" id="UP000223968">
    <property type="component" value="Unassembled WGS sequence"/>
</dbReference>
<name>A0A2B7XH27_9EURO</name>
<dbReference type="GO" id="GO:0000978">
    <property type="term" value="F:RNA polymerase II cis-regulatory region sequence-specific DNA binding"/>
    <property type="evidence" value="ECO:0007669"/>
    <property type="project" value="InterPro"/>
</dbReference>
<reference evidence="10 11" key="1">
    <citation type="submission" date="2017-10" db="EMBL/GenBank/DDBJ databases">
        <title>Comparative genomics in systemic dimorphic fungi from Ajellomycetaceae.</title>
        <authorList>
            <person name="Munoz J.F."/>
            <person name="Mcewen J.G."/>
            <person name="Clay O.K."/>
            <person name="Cuomo C.A."/>
        </authorList>
    </citation>
    <scope>NUCLEOTIDE SEQUENCE [LARGE SCALE GENOMIC DNA]</scope>
    <source>
        <strain evidence="10 11">UAMH5409</strain>
    </source>
</reference>
<evidence type="ECO:0000313" key="10">
    <source>
        <dbReference type="EMBL" id="PGH08081.1"/>
    </source>
</evidence>
<dbReference type="PROSITE" id="PS50157">
    <property type="entry name" value="ZINC_FINGER_C2H2_2"/>
    <property type="match status" value="2"/>
</dbReference>
<evidence type="ECO:0000313" key="11">
    <source>
        <dbReference type="Proteomes" id="UP000223968"/>
    </source>
</evidence>
<feature type="compositionally biased region" description="Basic and acidic residues" evidence="8">
    <location>
        <begin position="211"/>
        <end position="220"/>
    </location>
</feature>
<evidence type="ECO:0000256" key="2">
    <source>
        <dbReference type="ARBA" id="ARBA00022723"/>
    </source>
</evidence>
<dbReference type="PANTHER" id="PTHR40626">
    <property type="entry name" value="MIP31509P"/>
    <property type="match status" value="1"/>
</dbReference>
<accession>A0A2B7XH27</accession>
<dbReference type="EMBL" id="PDNB01000104">
    <property type="protein sequence ID" value="PGH08081.1"/>
    <property type="molecule type" value="Genomic_DNA"/>
</dbReference>
<feature type="domain" description="C2H2-type" evidence="9">
    <location>
        <begin position="48"/>
        <end position="76"/>
    </location>
</feature>
<comment type="caution">
    <text evidence="10">The sequence shown here is derived from an EMBL/GenBank/DDBJ whole genome shotgun (WGS) entry which is preliminary data.</text>
</comment>
<dbReference type="InterPro" id="IPR036236">
    <property type="entry name" value="Znf_C2H2_sf"/>
</dbReference>
<dbReference type="InterPro" id="IPR013087">
    <property type="entry name" value="Znf_C2H2_type"/>
</dbReference>
<dbReference type="PROSITE" id="PS00028">
    <property type="entry name" value="ZINC_FINGER_C2H2_1"/>
    <property type="match status" value="2"/>
</dbReference>
<keyword evidence="6" id="KW-0539">Nucleus</keyword>
<dbReference type="PANTHER" id="PTHR40626:SF34">
    <property type="entry name" value="ZINC FINGER PROTEIN YGR067C"/>
    <property type="match status" value="1"/>
</dbReference>
<comment type="subcellular location">
    <subcellularLocation>
        <location evidence="1">Nucleus</location>
    </subcellularLocation>
</comment>